<dbReference type="Pfam" id="PF04607">
    <property type="entry name" value="RelA_SpoT"/>
    <property type="match status" value="1"/>
</dbReference>
<dbReference type="SMART" id="SM00954">
    <property type="entry name" value="RelA_SpoT"/>
    <property type="match status" value="1"/>
</dbReference>
<dbReference type="InterPro" id="IPR043519">
    <property type="entry name" value="NT_sf"/>
</dbReference>
<gene>
    <name evidence="3" type="ORF">GKZ28_06615</name>
</gene>
<dbReference type="AlphaFoldDB" id="A0A964W1L1"/>
<evidence type="ECO:0000256" key="1">
    <source>
        <dbReference type="ARBA" id="ARBA00004976"/>
    </source>
</evidence>
<feature type="domain" description="RelA/SpoT" evidence="2">
    <location>
        <begin position="86"/>
        <end position="204"/>
    </location>
</feature>
<reference evidence="3" key="1">
    <citation type="submission" date="2019-12" db="EMBL/GenBank/DDBJ databases">
        <title>Microbes associate with the intestines of laboratory mice.</title>
        <authorList>
            <person name="Navarre W."/>
            <person name="Wong E."/>
        </authorList>
    </citation>
    <scope>NUCLEOTIDE SEQUENCE</scope>
    <source>
        <strain evidence="3">NM79_F5</strain>
    </source>
</reference>
<comment type="pathway">
    <text evidence="1">Purine metabolism; ppGpp biosynthesis; ppGpp from GTP: step 1/2.</text>
</comment>
<evidence type="ECO:0000313" key="3">
    <source>
        <dbReference type="EMBL" id="MVX63369.1"/>
    </source>
</evidence>
<evidence type="ECO:0000313" key="4">
    <source>
        <dbReference type="Proteomes" id="UP000656077"/>
    </source>
</evidence>
<protein>
    <recommendedName>
        <fullName evidence="2">RelA/SpoT domain-containing protein</fullName>
    </recommendedName>
</protein>
<dbReference type="GO" id="GO:0015969">
    <property type="term" value="P:guanosine tetraphosphate metabolic process"/>
    <property type="evidence" value="ECO:0007669"/>
    <property type="project" value="InterPro"/>
</dbReference>
<sequence length="244" mass="29478">MCLWRIKKVGKIFSDDGKELLRILENLINGFEINGEFPSVKRSIKQFDFDDVYTDILDYHEHIIDRRDEYDNYIFKNVLSGNEIIDRYKAEDSLRYKWNKNLESGRRLFEVCNDPWAIRIITNITEDDLKGEIDNIICLANELKYKIDVVNFYENPKLDGYRGVHLYFKNNKKCYPIEVQFWTRRDWFLQRYTHEVIYKQSYEKSAIDYSNNLRDWVDNIPLSPLGLDSFIDYYYEVINSINYD</sequence>
<dbReference type="Gene3D" id="3.30.460.10">
    <property type="entry name" value="Beta Polymerase, domain 2"/>
    <property type="match status" value="1"/>
</dbReference>
<dbReference type="SUPFAM" id="SSF81301">
    <property type="entry name" value="Nucleotidyltransferase"/>
    <property type="match status" value="1"/>
</dbReference>
<accession>A0A964W1L1</accession>
<comment type="caution">
    <text evidence="3">The sequence shown here is derived from an EMBL/GenBank/DDBJ whole genome shotgun (WGS) entry which is preliminary data.</text>
</comment>
<proteinExistence type="predicted"/>
<dbReference type="InterPro" id="IPR007685">
    <property type="entry name" value="RelA_SpoT"/>
</dbReference>
<dbReference type="EMBL" id="WSRQ01000008">
    <property type="protein sequence ID" value="MVX63369.1"/>
    <property type="molecule type" value="Genomic_DNA"/>
</dbReference>
<dbReference type="Proteomes" id="UP000656077">
    <property type="component" value="Unassembled WGS sequence"/>
</dbReference>
<name>A0A964W1L1_9CLOT</name>
<organism evidence="3 4">
    <name type="scientific">Clostridium chromiireducens</name>
    <dbReference type="NCBI Taxonomy" id="225345"/>
    <lineage>
        <taxon>Bacteria</taxon>
        <taxon>Bacillati</taxon>
        <taxon>Bacillota</taxon>
        <taxon>Clostridia</taxon>
        <taxon>Eubacteriales</taxon>
        <taxon>Clostridiaceae</taxon>
        <taxon>Clostridium</taxon>
    </lineage>
</organism>
<evidence type="ECO:0000259" key="2">
    <source>
        <dbReference type="SMART" id="SM00954"/>
    </source>
</evidence>